<comment type="caution">
    <text evidence="1">The sequence shown here is derived from an EMBL/GenBank/DDBJ whole genome shotgun (WGS) entry which is preliminary data.</text>
</comment>
<dbReference type="Pfam" id="PF01042">
    <property type="entry name" value="Ribonuc_L-PSP"/>
    <property type="match status" value="1"/>
</dbReference>
<organism evidence="1 2">
    <name type="scientific">Octadecabacter dasysiphoniae</name>
    <dbReference type="NCBI Taxonomy" id="2909341"/>
    <lineage>
        <taxon>Bacteria</taxon>
        <taxon>Pseudomonadati</taxon>
        <taxon>Pseudomonadota</taxon>
        <taxon>Alphaproteobacteria</taxon>
        <taxon>Rhodobacterales</taxon>
        <taxon>Roseobacteraceae</taxon>
        <taxon>Octadecabacter</taxon>
    </lineage>
</organism>
<dbReference type="PANTHER" id="PTHR47328:SF1">
    <property type="entry name" value="RUTC FAMILY PROTEIN YOAB"/>
    <property type="match status" value="1"/>
</dbReference>
<dbReference type="InterPro" id="IPR035959">
    <property type="entry name" value="RutC-like_sf"/>
</dbReference>
<accession>A0ABS9CTC9</accession>
<name>A0ABS9CTC9_9RHOB</name>
<dbReference type="Gene3D" id="3.30.1330.40">
    <property type="entry name" value="RutC-like"/>
    <property type="match status" value="1"/>
</dbReference>
<evidence type="ECO:0000313" key="1">
    <source>
        <dbReference type="EMBL" id="MCF2870470.1"/>
    </source>
</evidence>
<proteinExistence type="predicted"/>
<dbReference type="PANTHER" id="PTHR47328">
    <property type="match status" value="1"/>
</dbReference>
<evidence type="ECO:0000313" key="2">
    <source>
        <dbReference type="Proteomes" id="UP001200557"/>
    </source>
</evidence>
<dbReference type="InterPro" id="IPR006175">
    <property type="entry name" value="YjgF/YER057c/UK114"/>
</dbReference>
<reference evidence="1 2" key="1">
    <citation type="submission" date="2022-01" db="EMBL/GenBank/DDBJ databases">
        <title>Octadecabacter sp. nov., isolated from a marine alga.</title>
        <authorList>
            <person name="Jin M.S."/>
            <person name="Kim H.M."/>
            <person name="Han D.M."/>
            <person name="Jung J.J."/>
            <person name="Jeon C.O."/>
        </authorList>
    </citation>
    <scope>NUCLEOTIDE SEQUENCE [LARGE SCALE GENOMIC DNA]</scope>
    <source>
        <strain evidence="1 2">G9-8</strain>
    </source>
</reference>
<dbReference type="InterPro" id="IPR035709">
    <property type="entry name" value="YoaB-like"/>
</dbReference>
<dbReference type="EMBL" id="JAKGAQ010000001">
    <property type="protein sequence ID" value="MCF2870470.1"/>
    <property type="molecule type" value="Genomic_DNA"/>
</dbReference>
<gene>
    <name evidence="1" type="ORF">L0664_05265</name>
</gene>
<protein>
    <submittedName>
        <fullName evidence="1">RidA family protein</fullName>
    </submittedName>
</protein>
<keyword evidence="2" id="KW-1185">Reference proteome</keyword>
<sequence>MTIEREPADIAGRSLTTAHNGVVYAVAYDPAAADGIVAQTQNALAFLDDRLAGFGASKAGLLQVTIYLHDMANKGEMDRVWTAWIGPQDNWPQRACVGADLGDRGTTLIEIVAIAAQFPIENGA</sequence>
<dbReference type="SUPFAM" id="SSF55298">
    <property type="entry name" value="YjgF-like"/>
    <property type="match status" value="1"/>
</dbReference>
<dbReference type="Proteomes" id="UP001200557">
    <property type="component" value="Unassembled WGS sequence"/>
</dbReference>
<dbReference type="RefSeq" id="WP_235224571.1">
    <property type="nucleotide sequence ID" value="NZ_JAKGAQ010000001.1"/>
</dbReference>